<protein>
    <recommendedName>
        <fullName evidence="11">G-protein coupled receptors family 1 profile domain-containing protein</fullName>
    </recommendedName>
</protein>
<evidence type="ECO:0000256" key="5">
    <source>
        <dbReference type="ARBA" id="ARBA00023136"/>
    </source>
</evidence>
<evidence type="ECO:0000256" key="2">
    <source>
        <dbReference type="ARBA" id="ARBA00022692"/>
    </source>
</evidence>
<keyword evidence="8" id="KW-0325">Glycoprotein</keyword>
<keyword evidence="2 10" id="KW-0812">Transmembrane</keyword>
<dbReference type="InterPro" id="IPR050119">
    <property type="entry name" value="CCR1-9-like"/>
</dbReference>
<feature type="transmembrane region" description="Helical" evidence="10">
    <location>
        <begin position="306"/>
        <end position="329"/>
    </location>
</feature>
<feature type="transmembrane region" description="Helical" evidence="10">
    <location>
        <begin position="349"/>
        <end position="372"/>
    </location>
</feature>
<name>A0A9Q1ASA3_9SAUR</name>
<keyword evidence="6" id="KW-1015">Disulfide bond</keyword>
<feature type="transmembrane region" description="Helical" evidence="10">
    <location>
        <begin position="219"/>
        <end position="239"/>
    </location>
</feature>
<dbReference type="GO" id="GO:0060326">
    <property type="term" value="P:cell chemotaxis"/>
    <property type="evidence" value="ECO:0007669"/>
    <property type="project" value="TreeGrafter"/>
</dbReference>
<keyword evidence="9" id="KW-0807">Transducer</keyword>
<dbReference type="GO" id="GO:0016493">
    <property type="term" value="F:C-C chemokine receptor activity"/>
    <property type="evidence" value="ECO:0007669"/>
    <property type="project" value="TreeGrafter"/>
</dbReference>
<comment type="caution">
    <text evidence="12">The sequence shown here is derived from an EMBL/GenBank/DDBJ whole genome shotgun (WGS) entry which is preliminary data.</text>
</comment>
<keyword evidence="7" id="KW-0675">Receptor</keyword>
<organism evidence="12 13">
    <name type="scientific">Phrynocephalus forsythii</name>
    <dbReference type="NCBI Taxonomy" id="171643"/>
    <lineage>
        <taxon>Eukaryota</taxon>
        <taxon>Metazoa</taxon>
        <taxon>Chordata</taxon>
        <taxon>Craniata</taxon>
        <taxon>Vertebrata</taxon>
        <taxon>Euteleostomi</taxon>
        <taxon>Lepidosauria</taxon>
        <taxon>Squamata</taxon>
        <taxon>Bifurcata</taxon>
        <taxon>Unidentata</taxon>
        <taxon>Episquamata</taxon>
        <taxon>Toxicofera</taxon>
        <taxon>Iguania</taxon>
        <taxon>Acrodonta</taxon>
        <taxon>Agamidae</taxon>
        <taxon>Agaminae</taxon>
        <taxon>Phrynocephalus</taxon>
    </lineage>
</organism>
<dbReference type="Pfam" id="PF00001">
    <property type="entry name" value="7tm_1"/>
    <property type="match status" value="1"/>
</dbReference>
<dbReference type="InterPro" id="IPR000276">
    <property type="entry name" value="GPCR_Rhodpsn"/>
</dbReference>
<evidence type="ECO:0000256" key="8">
    <source>
        <dbReference type="ARBA" id="ARBA00023180"/>
    </source>
</evidence>
<evidence type="ECO:0000256" key="10">
    <source>
        <dbReference type="SAM" id="Phobius"/>
    </source>
</evidence>
<evidence type="ECO:0000259" key="11">
    <source>
        <dbReference type="PROSITE" id="PS50262"/>
    </source>
</evidence>
<gene>
    <name evidence="12" type="ORF">JRQ81_009126</name>
</gene>
<feature type="transmembrane region" description="Helical" evidence="10">
    <location>
        <begin position="97"/>
        <end position="120"/>
    </location>
</feature>
<evidence type="ECO:0000256" key="4">
    <source>
        <dbReference type="ARBA" id="ARBA00023040"/>
    </source>
</evidence>
<keyword evidence="3 10" id="KW-1133">Transmembrane helix</keyword>
<dbReference type="GO" id="GO:0019957">
    <property type="term" value="F:C-C chemokine binding"/>
    <property type="evidence" value="ECO:0007669"/>
    <property type="project" value="TreeGrafter"/>
</dbReference>
<dbReference type="PANTHER" id="PTHR10489:SF935">
    <property type="entry name" value="RELAXIN FAMILY PEPTIDE RECEPTOR 3.3A1-RELATED"/>
    <property type="match status" value="1"/>
</dbReference>
<comment type="subcellular location">
    <subcellularLocation>
        <location evidence="1">Membrane</location>
        <topology evidence="1">Multi-pass membrane protein</topology>
    </subcellularLocation>
</comment>
<dbReference type="OrthoDB" id="9936726at2759"/>
<dbReference type="GO" id="GO:0019722">
    <property type="term" value="P:calcium-mediated signaling"/>
    <property type="evidence" value="ECO:0007669"/>
    <property type="project" value="TreeGrafter"/>
</dbReference>
<evidence type="ECO:0000313" key="12">
    <source>
        <dbReference type="EMBL" id="KAJ7307143.1"/>
    </source>
</evidence>
<evidence type="ECO:0000256" key="3">
    <source>
        <dbReference type="ARBA" id="ARBA00022989"/>
    </source>
</evidence>
<accession>A0A9Q1ASA3</accession>
<feature type="transmembrane region" description="Helical" evidence="10">
    <location>
        <begin position="132"/>
        <end position="154"/>
    </location>
</feature>
<evidence type="ECO:0000256" key="9">
    <source>
        <dbReference type="ARBA" id="ARBA00023224"/>
    </source>
</evidence>
<feature type="transmembrane region" description="Helical" evidence="10">
    <location>
        <begin position="259"/>
        <end position="285"/>
    </location>
</feature>
<dbReference type="Proteomes" id="UP001142489">
    <property type="component" value="Unassembled WGS sequence"/>
</dbReference>
<feature type="domain" description="G-protein coupled receptors family 1 profile" evidence="11">
    <location>
        <begin position="113"/>
        <end position="369"/>
    </location>
</feature>
<keyword evidence="5 10" id="KW-0472">Membrane</keyword>
<dbReference type="PANTHER" id="PTHR10489">
    <property type="entry name" value="CELL ADHESION MOLECULE"/>
    <property type="match status" value="1"/>
</dbReference>
<evidence type="ECO:0000256" key="1">
    <source>
        <dbReference type="ARBA" id="ARBA00004141"/>
    </source>
</evidence>
<dbReference type="GO" id="GO:0007204">
    <property type="term" value="P:positive regulation of cytosolic calcium ion concentration"/>
    <property type="evidence" value="ECO:0007669"/>
    <property type="project" value="TreeGrafter"/>
</dbReference>
<dbReference type="EMBL" id="JAPFRF010000019">
    <property type="protein sequence ID" value="KAJ7307143.1"/>
    <property type="molecule type" value="Genomic_DNA"/>
</dbReference>
<dbReference type="Gene3D" id="1.20.1070.10">
    <property type="entry name" value="Rhodopsin 7-helix transmembrane proteins"/>
    <property type="match status" value="1"/>
</dbReference>
<dbReference type="PRINTS" id="PR00237">
    <property type="entry name" value="GPCRRHODOPSN"/>
</dbReference>
<proteinExistence type="predicted"/>
<keyword evidence="4" id="KW-0297">G-protein coupled receptor</keyword>
<sequence>MRHSFPAPPTSGTLRRRQTFARPRCSVALRSKAHHHSTIPPAPLLFPRWREGPSASDRDNRSAVDPSRWNWSLEGCLDLQWDDVALGSPDASFGLRIFITVVYLVVCAGGLLGNGLVLYLTWTRRKRGPMPVINIFVFGLAVADFQFSLTLPFWAVETALDYSWLFGQAMCKVVLSLTVLSVYINAFLLAAMSVTRYWSVALAVKGGSRLTPNGAKLTILALGALALGVTLPTLIYATVVDVAKEKLCLFKFPTPYFLGIYHLLRVVLTFVLPLSIISSSYLLLLRFLRTHQSRGNPSKKRKQVTTTIHLIVGGFFICWFPNHAVTFWGVLVKFKAVSVGKSFYFLHTYIFPLTTCLAHTSSCLNPILYCLIRQESREAIKDLFRRFTSEESSYQPFSSQKSWAEEVVLPLTPVEKASHLHVRRKEDSTFCTVLEPRETA</sequence>
<keyword evidence="13" id="KW-1185">Reference proteome</keyword>
<dbReference type="PROSITE" id="PS50262">
    <property type="entry name" value="G_PROTEIN_RECEP_F1_2"/>
    <property type="match status" value="1"/>
</dbReference>
<evidence type="ECO:0000256" key="6">
    <source>
        <dbReference type="ARBA" id="ARBA00023157"/>
    </source>
</evidence>
<dbReference type="AlphaFoldDB" id="A0A9Q1ASA3"/>
<reference evidence="12" key="1">
    <citation type="journal article" date="2023" name="DNA Res.">
        <title>Chromosome-level genome assembly of Phrynocephalus forsythii using third-generation DNA sequencing and Hi-C analysis.</title>
        <authorList>
            <person name="Qi Y."/>
            <person name="Zhao W."/>
            <person name="Zhao Y."/>
            <person name="Niu C."/>
            <person name="Cao S."/>
            <person name="Zhang Y."/>
        </authorList>
    </citation>
    <scope>NUCLEOTIDE SEQUENCE</scope>
    <source>
        <tissue evidence="12">Muscle</tissue>
    </source>
</reference>
<dbReference type="InterPro" id="IPR000248">
    <property type="entry name" value="ATII_rcpt"/>
</dbReference>
<feature type="transmembrane region" description="Helical" evidence="10">
    <location>
        <begin position="174"/>
        <end position="198"/>
    </location>
</feature>
<evidence type="ECO:0000313" key="13">
    <source>
        <dbReference type="Proteomes" id="UP001142489"/>
    </source>
</evidence>
<dbReference type="GO" id="GO:0009897">
    <property type="term" value="C:external side of plasma membrane"/>
    <property type="evidence" value="ECO:0007669"/>
    <property type="project" value="TreeGrafter"/>
</dbReference>
<evidence type="ECO:0000256" key="7">
    <source>
        <dbReference type="ARBA" id="ARBA00023170"/>
    </source>
</evidence>
<dbReference type="GO" id="GO:0006955">
    <property type="term" value="P:immune response"/>
    <property type="evidence" value="ECO:0007669"/>
    <property type="project" value="TreeGrafter"/>
</dbReference>
<dbReference type="PRINTS" id="PR00241">
    <property type="entry name" value="ANGIOTENSINR"/>
</dbReference>
<dbReference type="SUPFAM" id="SSF81321">
    <property type="entry name" value="Family A G protein-coupled receptor-like"/>
    <property type="match status" value="1"/>
</dbReference>
<dbReference type="InterPro" id="IPR017452">
    <property type="entry name" value="GPCR_Rhodpsn_7TM"/>
</dbReference>